<reference evidence="1" key="1">
    <citation type="journal article" date="2019" name="bioRxiv">
        <title>The Genome of the Zebra Mussel, Dreissena polymorpha: A Resource for Invasive Species Research.</title>
        <authorList>
            <person name="McCartney M.A."/>
            <person name="Auch B."/>
            <person name="Kono T."/>
            <person name="Mallez S."/>
            <person name="Zhang Y."/>
            <person name="Obille A."/>
            <person name="Becker A."/>
            <person name="Abrahante J.E."/>
            <person name="Garbe J."/>
            <person name="Badalamenti J.P."/>
            <person name="Herman A."/>
            <person name="Mangelson H."/>
            <person name="Liachko I."/>
            <person name="Sullivan S."/>
            <person name="Sone E.D."/>
            <person name="Koren S."/>
            <person name="Silverstein K.A.T."/>
            <person name="Beckman K.B."/>
            <person name="Gohl D.M."/>
        </authorList>
    </citation>
    <scope>NUCLEOTIDE SEQUENCE</scope>
    <source>
        <strain evidence="1">Duluth1</strain>
        <tissue evidence="1">Whole animal</tissue>
    </source>
</reference>
<organism evidence="1 2">
    <name type="scientific">Dreissena polymorpha</name>
    <name type="common">Zebra mussel</name>
    <name type="synonym">Mytilus polymorpha</name>
    <dbReference type="NCBI Taxonomy" id="45954"/>
    <lineage>
        <taxon>Eukaryota</taxon>
        <taxon>Metazoa</taxon>
        <taxon>Spiralia</taxon>
        <taxon>Lophotrochozoa</taxon>
        <taxon>Mollusca</taxon>
        <taxon>Bivalvia</taxon>
        <taxon>Autobranchia</taxon>
        <taxon>Heteroconchia</taxon>
        <taxon>Euheterodonta</taxon>
        <taxon>Imparidentia</taxon>
        <taxon>Neoheterodontei</taxon>
        <taxon>Myida</taxon>
        <taxon>Dreissenoidea</taxon>
        <taxon>Dreissenidae</taxon>
        <taxon>Dreissena</taxon>
    </lineage>
</organism>
<proteinExistence type="predicted"/>
<comment type="caution">
    <text evidence="1">The sequence shown here is derived from an EMBL/GenBank/DDBJ whole genome shotgun (WGS) entry which is preliminary data.</text>
</comment>
<reference evidence="1" key="2">
    <citation type="submission" date="2020-11" db="EMBL/GenBank/DDBJ databases">
        <authorList>
            <person name="McCartney M.A."/>
            <person name="Auch B."/>
            <person name="Kono T."/>
            <person name="Mallez S."/>
            <person name="Becker A."/>
            <person name="Gohl D.M."/>
            <person name="Silverstein K.A.T."/>
            <person name="Koren S."/>
            <person name="Bechman K.B."/>
            <person name="Herman A."/>
            <person name="Abrahante J.E."/>
            <person name="Garbe J."/>
        </authorList>
    </citation>
    <scope>NUCLEOTIDE SEQUENCE</scope>
    <source>
        <strain evidence="1">Duluth1</strain>
        <tissue evidence="1">Whole animal</tissue>
    </source>
</reference>
<dbReference type="AlphaFoldDB" id="A0A9D4CXP0"/>
<keyword evidence="2" id="KW-1185">Reference proteome</keyword>
<name>A0A9D4CXP0_DREPO</name>
<evidence type="ECO:0000313" key="2">
    <source>
        <dbReference type="Proteomes" id="UP000828390"/>
    </source>
</evidence>
<evidence type="ECO:0000313" key="1">
    <source>
        <dbReference type="EMBL" id="KAH3734519.1"/>
    </source>
</evidence>
<dbReference type="EMBL" id="JAIWYP010000011">
    <property type="protein sequence ID" value="KAH3734519.1"/>
    <property type="molecule type" value="Genomic_DNA"/>
</dbReference>
<sequence length="116" mass="12748">MPLALEVRLHIWHACRARQDPSNGVSPVVKGRHMALPLTSEPTTHGATYTGIASTGGTASHGKCLAHWATHVCQVSSLSYAIWWRRLRKNREHSAPLIPKTMSSGRMATLETCSTY</sequence>
<dbReference type="Proteomes" id="UP000828390">
    <property type="component" value="Unassembled WGS sequence"/>
</dbReference>
<protein>
    <submittedName>
        <fullName evidence="1">Uncharacterized protein</fullName>
    </submittedName>
</protein>
<accession>A0A9D4CXP0</accession>
<gene>
    <name evidence="1" type="ORF">DPMN_040958</name>
</gene>